<sequence>MIRTSGDGEGNIAVDSVPSNAEEGQYPTIMASEQSVYYKGVRLMPPPPGRAVQPRRRANKLDMRFADEDDCEDILNLINQAFLVEMGDTGLAFKNCNRMTSEEVMAHLRPGASSNWVVLESQPPEEVAVAAALVVLAPALHEGRVACLAVHPSVQRRGIGRYLLHKVESIFSNFACKDSVVQTAEWRTDVQSWLLKNGYKEMGGGLWPHVEHCSRPTSYLLYKKRLGGAPTAAAGDEERRPPQQAAAAAGGRRPLDQLMGELLGGGPSGQSEKDLTEEEDEEVCLVPEGGGSTALETQEPPIGEAAPPSKSSQSMEDVLSHLFSVLHTEKGRRELHELSRQQQQADAKKHEENLSASS</sequence>
<accession>A0A7S3UW89</accession>
<dbReference type="AlphaFoldDB" id="A0A7S3UW89"/>
<dbReference type="CDD" id="cd04301">
    <property type="entry name" value="NAT_SF"/>
    <property type="match status" value="1"/>
</dbReference>
<dbReference type="GO" id="GO:0016747">
    <property type="term" value="F:acyltransferase activity, transferring groups other than amino-acyl groups"/>
    <property type="evidence" value="ECO:0007669"/>
    <property type="project" value="InterPro"/>
</dbReference>
<evidence type="ECO:0000256" key="1">
    <source>
        <dbReference type="SAM" id="MobiDB-lite"/>
    </source>
</evidence>
<proteinExistence type="predicted"/>
<feature type="region of interest" description="Disordered" evidence="1">
    <location>
        <begin position="1"/>
        <end position="20"/>
    </location>
</feature>
<dbReference type="EMBL" id="HBIU01010993">
    <property type="protein sequence ID" value="CAE0626082.1"/>
    <property type="molecule type" value="Transcribed_RNA"/>
</dbReference>
<evidence type="ECO:0000259" key="2">
    <source>
        <dbReference type="PROSITE" id="PS51186"/>
    </source>
</evidence>
<feature type="compositionally biased region" description="Low complexity" evidence="1">
    <location>
        <begin position="242"/>
        <end position="252"/>
    </location>
</feature>
<dbReference type="Pfam" id="PF13508">
    <property type="entry name" value="Acetyltransf_7"/>
    <property type="match status" value="1"/>
</dbReference>
<dbReference type="SUPFAM" id="SSF55729">
    <property type="entry name" value="Acyl-CoA N-acyltransferases (Nat)"/>
    <property type="match status" value="1"/>
</dbReference>
<feature type="domain" description="N-acetyltransferase" evidence="2">
    <location>
        <begin position="61"/>
        <end position="227"/>
    </location>
</feature>
<name>A0A7S3UW89_HETAK</name>
<feature type="compositionally biased region" description="Basic and acidic residues" evidence="1">
    <location>
        <begin position="327"/>
        <end position="339"/>
    </location>
</feature>
<evidence type="ECO:0000313" key="3">
    <source>
        <dbReference type="EMBL" id="CAE0626082.1"/>
    </source>
</evidence>
<feature type="region of interest" description="Disordered" evidence="1">
    <location>
        <begin position="231"/>
        <end position="358"/>
    </location>
</feature>
<dbReference type="PROSITE" id="PS51186">
    <property type="entry name" value="GNAT"/>
    <property type="match status" value="1"/>
</dbReference>
<dbReference type="InterPro" id="IPR016181">
    <property type="entry name" value="Acyl_CoA_acyltransferase"/>
</dbReference>
<dbReference type="InterPro" id="IPR000182">
    <property type="entry name" value="GNAT_dom"/>
</dbReference>
<gene>
    <name evidence="3" type="ORF">HAKA00212_LOCUS4757</name>
</gene>
<protein>
    <recommendedName>
        <fullName evidence="2">N-acetyltransferase domain-containing protein</fullName>
    </recommendedName>
</protein>
<reference evidence="3" key="1">
    <citation type="submission" date="2021-01" db="EMBL/GenBank/DDBJ databases">
        <authorList>
            <person name="Corre E."/>
            <person name="Pelletier E."/>
            <person name="Niang G."/>
            <person name="Scheremetjew M."/>
            <person name="Finn R."/>
            <person name="Kale V."/>
            <person name="Holt S."/>
            <person name="Cochrane G."/>
            <person name="Meng A."/>
            <person name="Brown T."/>
            <person name="Cohen L."/>
        </authorList>
    </citation>
    <scope>NUCLEOTIDE SEQUENCE</scope>
    <source>
        <strain evidence="3">CCMP3107</strain>
    </source>
</reference>
<feature type="compositionally biased region" description="Basic and acidic residues" evidence="1">
    <location>
        <begin position="346"/>
        <end position="358"/>
    </location>
</feature>
<organism evidence="3">
    <name type="scientific">Heterosigma akashiwo</name>
    <name type="common">Chromophytic alga</name>
    <name type="synonym">Heterosigma carterae</name>
    <dbReference type="NCBI Taxonomy" id="2829"/>
    <lineage>
        <taxon>Eukaryota</taxon>
        <taxon>Sar</taxon>
        <taxon>Stramenopiles</taxon>
        <taxon>Ochrophyta</taxon>
        <taxon>Raphidophyceae</taxon>
        <taxon>Chattonellales</taxon>
        <taxon>Chattonellaceae</taxon>
        <taxon>Heterosigma</taxon>
    </lineage>
</organism>
<dbReference type="Gene3D" id="3.40.630.30">
    <property type="match status" value="1"/>
</dbReference>